<protein>
    <submittedName>
        <fullName evidence="1">Uncharacterized protein</fullName>
    </submittedName>
</protein>
<evidence type="ECO:0000313" key="1">
    <source>
        <dbReference type="EMBL" id="ESR46222.1"/>
    </source>
</evidence>
<dbReference type="EMBL" id="KI536799">
    <property type="protein sequence ID" value="ESR46222.1"/>
    <property type="molecule type" value="Genomic_DNA"/>
</dbReference>
<dbReference type="InParanoid" id="V4SZF8"/>
<dbReference type="Gramene" id="ESR46222">
    <property type="protein sequence ID" value="ESR46222"/>
    <property type="gene ID" value="CICLE_v10003640mg"/>
</dbReference>
<name>V4SZF8_CITCL</name>
<evidence type="ECO:0000313" key="2">
    <source>
        <dbReference type="Proteomes" id="UP000030687"/>
    </source>
</evidence>
<accession>V4SZF8</accession>
<feature type="non-terminal residue" evidence="1">
    <location>
        <position position="1"/>
    </location>
</feature>
<gene>
    <name evidence="1" type="ORF">CICLE_v10003640mg</name>
</gene>
<sequence>IPIQKESTVTKQSIIQVTKFHDDLKRHCNCATRIYINNLSYVNPNILKKNRIHTYIYTCLYLETCSQGKLSCHDDDGGGGDEDEETTKKMK</sequence>
<dbReference type="KEGG" id="cic:CICLE_v10003640mg"/>
<proteinExistence type="predicted"/>
<keyword evidence="2" id="KW-1185">Reference proteome</keyword>
<dbReference type="Proteomes" id="UP000030687">
    <property type="component" value="Unassembled WGS sequence"/>
</dbReference>
<reference evidence="1 2" key="1">
    <citation type="submission" date="2013-10" db="EMBL/GenBank/DDBJ databases">
        <authorList>
            <consortium name="International Citrus Genome Consortium"/>
            <person name="Jenkins J."/>
            <person name="Schmutz J."/>
            <person name="Prochnik S."/>
            <person name="Rokhsar D."/>
            <person name="Gmitter F."/>
            <person name="Ollitrault P."/>
            <person name="Machado M."/>
            <person name="Talon M."/>
            <person name="Wincker P."/>
            <person name="Jaillon O."/>
            <person name="Morgante M."/>
        </authorList>
    </citation>
    <scope>NUCLEOTIDE SEQUENCE</scope>
    <source>
        <strain evidence="2">cv. Clemenules</strain>
    </source>
</reference>
<dbReference type="AlphaFoldDB" id="V4SZF8"/>
<organism evidence="1 2">
    <name type="scientific">Citrus clementina</name>
    <name type="common">Clementine</name>
    <name type="synonym">Citrus deliciosa x Citrus sinensis</name>
    <dbReference type="NCBI Taxonomy" id="85681"/>
    <lineage>
        <taxon>Eukaryota</taxon>
        <taxon>Viridiplantae</taxon>
        <taxon>Streptophyta</taxon>
        <taxon>Embryophyta</taxon>
        <taxon>Tracheophyta</taxon>
        <taxon>Spermatophyta</taxon>
        <taxon>Magnoliopsida</taxon>
        <taxon>eudicotyledons</taxon>
        <taxon>Gunneridae</taxon>
        <taxon>Pentapetalae</taxon>
        <taxon>rosids</taxon>
        <taxon>malvids</taxon>
        <taxon>Sapindales</taxon>
        <taxon>Rutaceae</taxon>
        <taxon>Aurantioideae</taxon>
        <taxon>Citrus</taxon>
    </lineage>
</organism>